<accession>A0A8J8SEX8</accession>
<feature type="transmembrane region" description="Helical" evidence="1">
    <location>
        <begin position="90"/>
        <end position="109"/>
    </location>
</feature>
<dbReference type="Proteomes" id="UP000683246">
    <property type="component" value="Chromosome"/>
</dbReference>
<keyword evidence="1" id="KW-0472">Membrane</keyword>
<organism evidence="2 3">
    <name type="scientific">Vallitalea pronyensis</name>
    <dbReference type="NCBI Taxonomy" id="1348613"/>
    <lineage>
        <taxon>Bacteria</taxon>
        <taxon>Bacillati</taxon>
        <taxon>Bacillota</taxon>
        <taxon>Clostridia</taxon>
        <taxon>Lachnospirales</taxon>
        <taxon>Vallitaleaceae</taxon>
        <taxon>Vallitalea</taxon>
    </lineage>
</organism>
<gene>
    <name evidence="2" type="ORF">HZI73_01530</name>
</gene>
<feature type="transmembrane region" description="Helical" evidence="1">
    <location>
        <begin position="121"/>
        <end position="144"/>
    </location>
</feature>
<keyword evidence="3" id="KW-1185">Reference proteome</keyword>
<reference evidence="2" key="1">
    <citation type="submission" date="2020-07" db="EMBL/GenBank/DDBJ databases">
        <title>Vallitalea pronyensis genome.</title>
        <authorList>
            <person name="Postec A."/>
        </authorList>
    </citation>
    <scope>NUCLEOTIDE SEQUENCE</scope>
    <source>
        <strain evidence="2">FatNI3</strain>
    </source>
</reference>
<feature type="transmembrane region" description="Helical" evidence="1">
    <location>
        <begin position="53"/>
        <end position="69"/>
    </location>
</feature>
<name>A0A8J8SEX8_9FIRM</name>
<feature type="transmembrane region" description="Helical" evidence="1">
    <location>
        <begin position="151"/>
        <end position="168"/>
    </location>
</feature>
<keyword evidence="1" id="KW-1133">Transmembrane helix</keyword>
<evidence type="ECO:0000256" key="1">
    <source>
        <dbReference type="SAM" id="Phobius"/>
    </source>
</evidence>
<evidence type="ECO:0000313" key="2">
    <source>
        <dbReference type="EMBL" id="QUI21056.1"/>
    </source>
</evidence>
<protein>
    <submittedName>
        <fullName evidence="2">Uncharacterized protein</fullName>
    </submittedName>
</protein>
<dbReference type="EMBL" id="CP058649">
    <property type="protein sequence ID" value="QUI21056.1"/>
    <property type="molecule type" value="Genomic_DNA"/>
</dbReference>
<dbReference type="AlphaFoldDB" id="A0A8J8SEX8"/>
<dbReference type="RefSeq" id="WP_212696515.1">
    <property type="nucleotide sequence ID" value="NZ_CP058649.1"/>
</dbReference>
<keyword evidence="1" id="KW-0812">Transmembrane</keyword>
<proteinExistence type="predicted"/>
<sequence>MDRFRIRAQMAYYHTKTLPVGIVLLAILYCIGIIVLVQVLHSLQFEPVYIGEYLLSLLGILCFTHLAVYEKESNIHEMTYVRQVAHYKIVITRFVMYGLGVYSMIWVTFLLEKAYGENFNLIHHIHGSFITVIYLGVIGMIAAYLTKQKSVGYILPFAYYMMDMFTKGKYTKGLYLFSLIDHDWQTKMNLLVVSMMLMVGFVIYLYKKS</sequence>
<dbReference type="KEGG" id="vpy:HZI73_01530"/>
<evidence type="ECO:0000313" key="3">
    <source>
        <dbReference type="Proteomes" id="UP000683246"/>
    </source>
</evidence>
<feature type="transmembrane region" description="Helical" evidence="1">
    <location>
        <begin position="188"/>
        <end position="206"/>
    </location>
</feature>
<feature type="transmembrane region" description="Helical" evidence="1">
    <location>
        <begin position="20"/>
        <end position="41"/>
    </location>
</feature>